<evidence type="ECO:0000313" key="7">
    <source>
        <dbReference type="Proteomes" id="UP000178404"/>
    </source>
</evidence>
<evidence type="ECO:0000256" key="4">
    <source>
        <dbReference type="ARBA" id="ARBA00022833"/>
    </source>
</evidence>
<name>A0A1G2TVQ6_9BACT</name>
<dbReference type="GO" id="GO:0006508">
    <property type="term" value="P:proteolysis"/>
    <property type="evidence" value="ECO:0007669"/>
    <property type="project" value="UniProtKB-KW"/>
</dbReference>
<dbReference type="AlphaFoldDB" id="A0A1G2TVQ6"/>
<evidence type="ECO:0000259" key="5">
    <source>
        <dbReference type="Pfam" id="PF00413"/>
    </source>
</evidence>
<dbReference type="GO" id="GO:0004222">
    <property type="term" value="F:metalloendopeptidase activity"/>
    <property type="evidence" value="ECO:0007669"/>
    <property type="project" value="InterPro"/>
</dbReference>
<evidence type="ECO:0000313" key="6">
    <source>
        <dbReference type="EMBL" id="OHB01294.1"/>
    </source>
</evidence>
<evidence type="ECO:0000256" key="3">
    <source>
        <dbReference type="ARBA" id="ARBA00022801"/>
    </source>
</evidence>
<protein>
    <recommendedName>
        <fullName evidence="5">Peptidase M10 metallopeptidase domain-containing protein</fullName>
    </recommendedName>
</protein>
<feature type="domain" description="Peptidase M10 metallopeptidase" evidence="5">
    <location>
        <begin position="196"/>
        <end position="241"/>
    </location>
</feature>
<keyword evidence="4" id="KW-0862">Zinc</keyword>
<reference evidence="6 7" key="1">
    <citation type="journal article" date="2016" name="Nat. Commun.">
        <title>Thousands of microbial genomes shed light on interconnected biogeochemical processes in an aquifer system.</title>
        <authorList>
            <person name="Anantharaman K."/>
            <person name="Brown C.T."/>
            <person name="Hug L.A."/>
            <person name="Sharon I."/>
            <person name="Castelle C.J."/>
            <person name="Probst A.J."/>
            <person name="Thomas B.C."/>
            <person name="Singh A."/>
            <person name="Wilkins M.J."/>
            <person name="Karaoz U."/>
            <person name="Brodie E.L."/>
            <person name="Williams K.H."/>
            <person name="Hubbard S.S."/>
            <person name="Banfield J.F."/>
        </authorList>
    </citation>
    <scope>NUCLEOTIDE SEQUENCE [LARGE SCALE GENOMIC DNA]</scope>
</reference>
<dbReference type="Gene3D" id="3.40.390.10">
    <property type="entry name" value="Collagenase (Catalytic Domain)"/>
    <property type="match status" value="1"/>
</dbReference>
<sequence>MISKVVFLTIICLVISLDVVADSSVVVEPTIVYYVEHFEDQPANFVAELRGPDGHPILNGEGNPALRFEFKTQEELQNIHFLLSQKKGGKLDVKKIDDGWSVWRWAPDSGSYPYKWNLKYAFDSNVPTSQWGALGGALNKIMLLVPGGVFFSPTGNLLEKRTLAVRKSTLPNGMLGRTYYSSPPNIEPSAGDVEIDFDQMANKGLDVGKLAVHEMSHGMGIGHINVKNTVMYPYYNNANSSFRYEDGLAYFRHGYTPIQGYLPACAPFCYSY</sequence>
<dbReference type="SUPFAM" id="SSF55486">
    <property type="entry name" value="Metalloproteases ('zincins'), catalytic domain"/>
    <property type="match status" value="1"/>
</dbReference>
<organism evidence="6 7">
    <name type="scientific">Candidatus Zambryskibacteria bacterium RIFCSPLOWO2_01_FULL_35_19</name>
    <dbReference type="NCBI Taxonomy" id="1802757"/>
    <lineage>
        <taxon>Bacteria</taxon>
        <taxon>Candidatus Zambryskiibacteriota</taxon>
    </lineage>
</organism>
<accession>A0A1G2TVQ6</accession>
<evidence type="ECO:0000256" key="2">
    <source>
        <dbReference type="ARBA" id="ARBA00022723"/>
    </source>
</evidence>
<dbReference type="GO" id="GO:0008270">
    <property type="term" value="F:zinc ion binding"/>
    <property type="evidence" value="ECO:0007669"/>
    <property type="project" value="InterPro"/>
</dbReference>
<dbReference type="InterPro" id="IPR001818">
    <property type="entry name" value="Pept_M10_metallopeptidase"/>
</dbReference>
<dbReference type="Pfam" id="PF00413">
    <property type="entry name" value="Peptidase_M10"/>
    <property type="match status" value="1"/>
</dbReference>
<dbReference type="InterPro" id="IPR024079">
    <property type="entry name" value="MetalloPept_cat_dom_sf"/>
</dbReference>
<evidence type="ECO:0000256" key="1">
    <source>
        <dbReference type="ARBA" id="ARBA00022670"/>
    </source>
</evidence>
<gene>
    <name evidence="6" type="ORF">A3A90_01385</name>
</gene>
<keyword evidence="3" id="KW-0378">Hydrolase</keyword>
<keyword evidence="1" id="KW-0645">Protease</keyword>
<keyword evidence="2" id="KW-0479">Metal-binding</keyword>
<dbReference type="Proteomes" id="UP000178404">
    <property type="component" value="Unassembled WGS sequence"/>
</dbReference>
<dbReference type="EMBL" id="MHWA01000016">
    <property type="protein sequence ID" value="OHB01294.1"/>
    <property type="molecule type" value="Genomic_DNA"/>
</dbReference>
<comment type="caution">
    <text evidence="6">The sequence shown here is derived from an EMBL/GenBank/DDBJ whole genome shotgun (WGS) entry which is preliminary data.</text>
</comment>
<proteinExistence type="predicted"/>
<dbReference type="GO" id="GO:0031012">
    <property type="term" value="C:extracellular matrix"/>
    <property type="evidence" value="ECO:0007669"/>
    <property type="project" value="InterPro"/>
</dbReference>